<dbReference type="EMBL" id="JACKTG010000087">
    <property type="protein sequence ID" value="MCV6992760.1"/>
    <property type="molecule type" value="Genomic_DNA"/>
</dbReference>
<dbReference type="SUPFAM" id="SSF140459">
    <property type="entry name" value="PE/PPE dimer-like"/>
    <property type="match status" value="1"/>
</dbReference>
<dbReference type="Pfam" id="PF00823">
    <property type="entry name" value="PPE"/>
    <property type="match status" value="1"/>
</dbReference>
<proteinExistence type="inferred from homology"/>
<evidence type="ECO:0000256" key="1">
    <source>
        <dbReference type="ARBA" id="ARBA00010652"/>
    </source>
</evidence>
<comment type="similarity">
    <text evidence="1">Belongs to the mycobacterial PPE family.</text>
</comment>
<accession>A0AAW5SCJ8</accession>
<dbReference type="Proteomes" id="UP001207588">
    <property type="component" value="Unassembled WGS sequence"/>
</dbReference>
<sequence length="79" mass="9090">MDYGAFPPEFNSARIYSGPGSGSLVAAASAWSSLAAELNAAALSYERFRRSSIRRGFIRVRGRVRWWLRRRRGVRWRRS</sequence>
<organism evidence="3 4">
    <name type="scientific">Mycobacterium bouchedurhonense</name>
    <dbReference type="NCBI Taxonomy" id="701041"/>
    <lineage>
        <taxon>Bacteria</taxon>
        <taxon>Bacillati</taxon>
        <taxon>Actinomycetota</taxon>
        <taxon>Actinomycetes</taxon>
        <taxon>Mycobacteriales</taxon>
        <taxon>Mycobacteriaceae</taxon>
        <taxon>Mycobacterium</taxon>
        <taxon>Mycobacterium avium complex (MAC)</taxon>
    </lineage>
</organism>
<evidence type="ECO:0000313" key="3">
    <source>
        <dbReference type="EMBL" id="MCV6992760.1"/>
    </source>
</evidence>
<feature type="domain" description="PPE" evidence="2">
    <location>
        <begin position="2"/>
        <end position="47"/>
    </location>
</feature>
<reference evidence="3" key="1">
    <citation type="submission" date="2020-07" db="EMBL/GenBank/DDBJ databases">
        <authorList>
            <person name="Pettersson B.M.F."/>
            <person name="Behra P.R.K."/>
            <person name="Ramesh M."/>
            <person name="Das S."/>
            <person name="Dasgupta S."/>
            <person name="Kirsebom L.A."/>
        </authorList>
    </citation>
    <scope>NUCLEOTIDE SEQUENCE</scope>
    <source>
        <strain evidence="3">DSM 45439</strain>
    </source>
</reference>
<gene>
    <name evidence="3" type="ORF">H7I91_26345</name>
</gene>
<comment type="caution">
    <text evidence="3">The sequence shown here is derived from an EMBL/GenBank/DDBJ whole genome shotgun (WGS) entry which is preliminary data.</text>
</comment>
<dbReference type="Gene3D" id="1.20.1260.20">
    <property type="entry name" value="PPE superfamily"/>
    <property type="match status" value="1"/>
</dbReference>
<dbReference type="InterPro" id="IPR000030">
    <property type="entry name" value="PPE_dom"/>
</dbReference>
<evidence type="ECO:0000259" key="2">
    <source>
        <dbReference type="Pfam" id="PF00823"/>
    </source>
</evidence>
<name>A0AAW5SCJ8_MYCBC</name>
<reference evidence="3" key="2">
    <citation type="journal article" date="2022" name="BMC Genomics">
        <title>Comparative genome analysis of mycobacteria focusing on tRNA and non-coding RNA.</title>
        <authorList>
            <person name="Behra P.R.K."/>
            <person name="Pettersson B.M.F."/>
            <person name="Ramesh M."/>
            <person name="Das S."/>
            <person name="Dasgupta S."/>
            <person name="Kirsebom L.A."/>
        </authorList>
    </citation>
    <scope>NUCLEOTIDE SEQUENCE</scope>
    <source>
        <strain evidence="3">DSM 45439</strain>
    </source>
</reference>
<protein>
    <submittedName>
        <fullName evidence="3">PPE domain-containing protein</fullName>
    </submittedName>
</protein>
<dbReference type="AlphaFoldDB" id="A0AAW5SCJ8"/>
<dbReference type="InterPro" id="IPR038332">
    <property type="entry name" value="PPE_sf"/>
</dbReference>
<evidence type="ECO:0000313" key="4">
    <source>
        <dbReference type="Proteomes" id="UP001207588"/>
    </source>
</evidence>